<dbReference type="SUPFAM" id="SSF54695">
    <property type="entry name" value="POZ domain"/>
    <property type="match status" value="1"/>
</dbReference>
<dbReference type="PROSITE" id="PS50097">
    <property type="entry name" value="BTB"/>
    <property type="match status" value="1"/>
</dbReference>
<feature type="compositionally biased region" description="Polar residues" evidence="5">
    <location>
        <begin position="410"/>
        <end position="421"/>
    </location>
</feature>
<comment type="pathway">
    <text evidence="1">Protein modification; protein ubiquitination.</text>
</comment>
<keyword evidence="9" id="KW-1185">Reference proteome</keyword>
<comment type="similarity">
    <text evidence="3">Belongs to the NPH3 family.</text>
</comment>
<keyword evidence="4" id="KW-0175">Coiled coil</keyword>
<evidence type="ECO:0000313" key="8">
    <source>
        <dbReference type="EMBL" id="KAK9670263.1"/>
    </source>
</evidence>
<feature type="coiled-coil region" evidence="4">
    <location>
        <begin position="356"/>
        <end position="390"/>
    </location>
</feature>
<dbReference type="InterPro" id="IPR000210">
    <property type="entry name" value="BTB/POZ_dom"/>
</dbReference>
<comment type="caution">
    <text evidence="8">The sequence shown here is derived from an EMBL/GenBank/DDBJ whole genome shotgun (WGS) entry which is preliminary data.</text>
</comment>
<feature type="domain" description="NPH3" evidence="7">
    <location>
        <begin position="225"/>
        <end position="310"/>
    </location>
</feature>
<evidence type="ECO:0000256" key="4">
    <source>
        <dbReference type="SAM" id="Coils"/>
    </source>
</evidence>
<accession>A0AAW1H6E2</accession>
<evidence type="ECO:0000259" key="6">
    <source>
        <dbReference type="PROSITE" id="PS50097"/>
    </source>
</evidence>
<dbReference type="InterPro" id="IPR011333">
    <property type="entry name" value="SKP1/BTB/POZ_sf"/>
</dbReference>
<dbReference type="Proteomes" id="UP001443914">
    <property type="component" value="Unassembled WGS sequence"/>
</dbReference>
<evidence type="ECO:0000259" key="7">
    <source>
        <dbReference type="PROSITE" id="PS51649"/>
    </source>
</evidence>
<protein>
    <recommendedName>
        <fullName evidence="10">Phototropic-responsive NPH3 family protein</fullName>
    </recommendedName>
</protein>
<name>A0AAW1H6E2_SAPOF</name>
<gene>
    <name evidence="8" type="ORF">RND81_13G190000</name>
</gene>
<evidence type="ECO:0000313" key="9">
    <source>
        <dbReference type="Proteomes" id="UP001443914"/>
    </source>
</evidence>
<proteinExistence type="inferred from homology"/>
<feature type="domain" description="BTB" evidence="6">
    <location>
        <begin position="67"/>
        <end position="131"/>
    </location>
</feature>
<evidence type="ECO:0000256" key="3">
    <source>
        <dbReference type="PROSITE-ProRule" id="PRU00982"/>
    </source>
</evidence>
<evidence type="ECO:0000256" key="5">
    <source>
        <dbReference type="SAM" id="MobiDB-lite"/>
    </source>
</evidence>
<dbReference type="AlphaFoldDB" id="A0AAW1H6E2"/>
<dbReference type="InterPro" id="IPR043454">
    <property type="entry name" value="NPH3/RPT2-like"/>
</dbReference>
<feature type="region of interest" description="Disordered" evidence="5">
    <location>
        <begin position="410"/>
        <end position="434"/>
    </location>
</feature>
<dbReference type="Gene3D" id="3.30.710.10">
    <property type="entry name" value="Potassium Channel Kv1.1, Chain A"/>
    <property type="match status" value="1"/>
</dbReference>
<dbReference type="InterPro" id="IPR027356">
    <property type="entry name" value="NPH3_dom"/>
</dbReference>
<dbReference type="PROSITE" id="PS51649">
    <property type="entry name" value="NPH3"/>
    <property type="match status" value="1"/>
</dbReference>
<keyword evidence="2" id="KW-0833">Ubl conjugation pathway</keyword>
<reference evidence="8" key="1">
    <citation type="submission" date="2024-03" db="EMBL/GenBank/DDBJ databases">
        <title>WGS assembly of Saponaria officinalis var. Norfolk2.</title>
        <authorList>
            <person name="Jenkins J."/>
            <person name="Shu S."/>
            <person name="Grimwood J."/>
            <person name="Barry K."/>
            <person name="Goodstein D."/>
            <person name="Schmutz J."/>
            <person name="Leebens-Mack J."/>
            <person name="Osbourn A."/>
        </authorList>
    </citation>
    <scope>NUCLEOTIDE SEQUENCE [LARGE SCALE GENOMIC DNA]</scope>
    <source>
        <strain evidence="8">JIC</strain>
    </source>
</reference>
<dbReference type="Pfam" id="PF00651">
    <property type="entry name" value="BTB"/>
    <property type="match status" value="1"/>
</dbReference>
<dbReference type="EMBL" id="JBDFQZ010000013">
    <property type="protein sequence ID" value="KAK9670263.1"/>
    <property type="molecule type" value="Genomic_DNA"/>
</dbReference>
<evidence type="ECO:0000256" key="1">
    <source>
        <dbReference type="ARBA" id="ARBA00004906"/>
    </source>
</evidence>
<dbReference type="PANTHER" id="PTHR32370">
    <property type="entry name" value="OS12G0117600 PROTEIN"/>
    <property type="match status" value="1"/>
</dbReference>
<evidence type="ECO:0000256" key="2">
    <source>
        <dbReference type="ARBA" id="ARBA00022786"/>
    </source>
</evidence>
<organism evidence="8 9">
    <name type="scientific">Saponaria officinalis</name>
    <name type="common">Common soapwort</name>
    <name type="synonym">Lychnis saponaria</name>
    <dbReference type="NCBI Taxonomy" id="3572"/>
    <lineage>
        <taxon>Eukaryota</taxon>
        <taxon>Viridiplantae</taxon>
        <taxon>Streptophyta</taxon>
        <taxon>Embryophyta</taxon>
        <taxon>Tracheophyta</taxon>
        <taxon>Spermatophyta</taxon>
        <taxon>Magnoliopsida</taxon>
        <taxon>eudicotyledons</taxon>
        <taxon>Gunneridae</taxon>
        <taxon>Pentapetalae</taxon>
        <taxon>Caryophyllales</taxon>
        <taxon>Caryophyllaceae</taxon>
        <taxon>Caryophylleae</taxon>
        <taxon>Saponaria</taxon>
    </lineage>
</organism>
<sequence>MYMNFKVDERMKAGWNNLGNVETIFEDDDEEVESLSSSSPLSFPLFSPSSPLQSGIDAWTAAMGTQPNVKIHVRGICFHLHKDPLISKSSFLKRQLIRVSEYTLSPPLKIAADTFKQIADFCYSNHAVITPSNVAALRTAAELLEMDIDSDGNETLREVTESYLSNVLLHNREYTSTVFRTSLALLPEAEQTAFIVSRCLETLFSSVDDGDGDGAVGCADGLKAVTPENFEVIADSMQRRFTRSHDLLYRVVDLYFLVYNGKIMSEDQRTQITRSIDCSILSTPLLMHAVQNPRMPLRFVVQAMLIEQLNTHRSIFSALNTNAATSISPRAYHDFPSESPATLGAILERDAALRQVAQLRSAIDTTSSKIETLEKELSYMRKLLGEKQKEKQAETGDVLLLEDGRKSASCRFSSSNGTSTNHKVERGERGSVSSSMVRLFGGTNTDTNDLPKHRLVGLSSSSSWCLQSDHQSPADNVKRSFGQRLIRGLRNAFGGSNKIKKNKKLSGDYKEVIGFDKEGITFDSFAMSSSVPHHRSHSLS</sequence>
<evidence type="ECO:0008006" key="10">
    <source>
        <dbReference type="Google" id="ProtNLM"/>
    </source>
</evidence>